<reference evidence="2 3" key="1">
    <citation type="submission" date="2016-10" db="EMBL/GenBank/DDBJ databases">
        <title>Genome sequence of the basidiomycete white-rot fungus Trametes pubescens.</title>
        <authorList>
            <person name="Makela M.R."/>
            <person name="Granchi Z."/>
            <person name="Peng M."/>
            <person name="De Vries R.P."/>
            <person name="Grigoriev I."/>
            <person name="Riley R."/>
            <person name="Hilden K."/>
        </authorList>
    </citation>
    <scope>NUCLEOTIDE SEQUENCE [LARGE SCALE GENOMIC DNA]</scope>
    <source>
        <strain evidence="2 3">FBCC735</strain>
    </source>
</reference>
<name>A0A1M2W1F7_TRAPU</name>
<evidence type="ECO:0000259" key="1">
    <source>
        <dbReference type="Pfam" id="PF06985"/>
    </source>
</evidence>
<dbReference type="STRING" id="154538.A0A1M2W1F7"/>
<gene>
    <name evidence="2" type="ORF">TRAPUB_9853</name>
</gene>
<dbReference type="OMA" id="TEPMIVF"/>
<dbReference type="OrthoDB" id="5125733at2759"/>
<comment type="caution">
    <text evidence="2">The sequence shown here is derived from an EMBL/GenBank/DDBJ whole genome shotgun (WGS) entry which is preliminary data.</text>
</comment>
<accession>A0A1M2W1F7</accession>
<dbReference type="AlphaFoldDB" id="A0A1M2W1F7"/>
<dbReference type="Pfam" id="PF06985">
    <property type="entry name" value="HET"/>
    <property type="match status" value="1"/>
</dbReference>
<evidence type="ECO:0000313" key="3">
    <source>
        <dbReference type="Proteomes" id="UP000184267"/>
    </source>
</evidence>
<proteinExistence type="predicted"/>
<evidence type="ECO:0000313" key="2">
    <source>
        <dbReference type="EMBL" id="OJT13602.1"/>
    </source>
</evidence>
<protein>
    <recommendedName>
        <fullName evidence="1">Heterokaryon incompatibility domain-containing protein</fullName>
    </recommendedName>
</protein>
<dbReference type="PANTHER" id="PTHR33112:SF16">
    <property type="entry name" value="HETEROKARYON INCOMPATIBILITY DOMAIN-CONTAINING PROTEIN"/>
    <property type="match status" value="1"/>
</dbReference>
<dbReference type="Proteomes" id="UP000184267">
    <property type="component" value="Unassembled WGS sequence"/>
</dbReference>
<sequence length="690" mass="75600">MTASIPQALPLSPKPPSVCDTCWKGPLAAQLGLLPTTVTLGEERDVEGYSYSISGLELEHGSASGCALCTLLLAHGVPSRDAKRRPVDQVKITLGSSEVPSCVPAEAQELNVAVNDEISVFEGLVHTSSDDPAASYIVARDPVLDVGSPRALSLAKALIDECVHGHDRCVSISSPLDVRLPTRLVDCTHPARPCLVSTMGGHGKYLALSYVWGEPQQHQTTTSNISVYADGIDAAFLPQTIHDAIHITHSLGFQYLWVDSLCIVQDSDEDKLHELGRMHFIYRYAYLTIIAASAERVSAGFLQDRPAKDSTTLPFLCPSRPPARGGSAVAARQVGEVRVTARNLSGAVAVHRNFDGMDPIHMRGWCLQELYLSPRALIFTSTTLRLRCQTATQNVGSSLYNTQNDVGLPDALFHPAPPPVAYGSAEWVDLHTRWWNIVDGYTRRTLGQASDKLVACGALAEAFHRVLDTEYLAGLWRDTLLRDLIWSRAIRGTDRLSVYRAPSWSWAAVDGEIIIHRIHHDPDAIAVAEAVRCAVTLKDPELPFGEVTGGSLVLRAALMQCKVRIDDDFDGGYLLLSPRREQRADVRGSVDEAALEDRKVRGRCLTDYIADLRDEGDARWLVPLLRREGRFPMVYGLMIALEKPGSASEVENGKVYRRIGAFYADCSWDVLQADGNSDSEPLPMLEIEIV</sequence>
<organism evidence="2 3">
    <name type="scientific">Trametes pubescens</name>
    <name type="common">White-rot fungus</name>
    <dbReference type="NCBI Taxonomy" id="154538"/>
    <lineage>
        <taxon>Eukaryota</taxon>
        <taxon>Fungi</taxon>
        <taxon>Dikarya</taxon>
        <taxon>Basidiomycota</taxon>
        <taxon>Agaricomycotina</taxon>
        <taxon>Agaricomycetes</taxon>
        <taxon>Polyporales</taxon>
        <taxon>Polyporaceae</taxon>
        <taxon>Trametes</taxon>
    </lineage>
</organism>
<keyword evidence="3" id="KW-1185">Reference proteome</keyword>
<feature type="domain" description="Heterokaryon incompatibility" evidence="1">
    <location>
        <begin position="205"/>
        <end position="369"/>
    </location>
</feature>
<dbReference type="PANTHER" id="PTHR33112">
    <property type="entry name" value="DOMAIN PROTEIN, PUTATIVE-RELATED"/>
    <property type="match status" value="1"/>
</dbReference>
<dbReference type="InterPro" id="IPR010730">
    <property type="entry name" value="HET"/>
</dbReference>
<dbReference type="EMBL" id="MNAD01000380">
    <property type="protein sequence ID" value="OJT13602.1"/>
    <property type="molecule type" value="Genomic_DNA"/>
</dbReference>